<gene>
    <name evidence="2" type="ORF">LR48_Vigan304s000400</name>
</gene>
<organism evidence="2 3">
    <name type="scientific">Phaseolus angularis</name>
    <name type="common">Azuki bean</name>
    <name type="synonym">Vigna angularis</name>
    <dbReference type="NCBI Taxonomy" id="3914"/>
    <lineage>
        <taxon>Eukaryota</taxon>
        <taxon>Viridiplantae</taxon>
        <taxon>Streptophyta</taxon>
        <taxon>Embryophyta</taxon>
        <taxon>Tracheophyta</taxon>
        <taxon>Spermatophyta</taxon>
        <taxon>Magnoliopsida</taxon>
        <taxon>eudicotyledons</taxon>
        <taxon>Gunneridae</taxon>
        <taxon>Pentapetalae</taxon>
        <taxon>rosids</taxon>
        <taxon>fabids</taxon>
        <taxon>Fabales</taxon>
        <taxon>Fabaceae</taxon>
        <taxon>Papilionoideae</taxon>
        <taxon>50 kb inversion clade</taxon>
        <taxon>NPAAA clade</taxon>
        <taxon>indigoferoid/millettioid clade</taxon>
        <taxon>Phaseoleae</taxon>
        <taxon>Vigna</taxon>
    </lineage>
</organism>
<evidence type="ECO:0000313" key="2">
    <source>
        <dbReference type="EMBL" id="KOM26657.1"/>
    </source>
</evidence>
<accession>A0A0L9T7U1</accession>
<dbReference type="EMBL" id="KQ258334">
    <property type="protein sequence ID" value="KOM26657.1"/>
    <property type="molecule type" value="Genomic_DNA"/>
</dbReference>
<dbReference type="AlphaFoldDB" id="A0A0L9T7U1"/>
<reference evidence="3" key="1">
    <citation type="journal article" date="2015" name="Proc. Natl. Acad. Sci. U.S.A.">
        <title>Genome sequencing of adzuki bean (Vigna angularis) provides insight into high starch and low fat accumulation and domestication.</title>
        <authorList>
            <person name="Yang K."/>
            <person name="Tian Z."/>
            <person name="Chen C."/>
            <person name="Luo L."/>
            <person name="Zhao B."/>
            <person name="Wang Z."/>
            <person name="Yu L."/>
            <person name="Li Y."/>
            <person name="Sun Y."/>
            <person name="Li W."/>
            <person name="Chen Y."/>
            <person name="Li Y."/>
            <person name="Zhang Y."/>
            <person name="Ai D."/>
            <person name="Zhao J."/>
            <person name="Shang C."/>
            <person name="Ma Y."/>
            <person name="Wu B."/>
            <person name="Wang M."/>
            <person name="Gao L."/>
            <person name="Sun D."/>
            <person name="Zhang P."/>
            <person name="Guo F."/>
            <person name="Wang W."/>
            <person name="Li Y."/>
            <person name="Wang J."/>
            <person name="Varshney R.K."/>
            <person name="Wang J."/>
            <person name="Ling H.Q."/>
            <person name="Wan P."/>
        </authorList>
    </citation>
    <scope>NUCLEOTIDE SEQUENCE</scope>
    <source>
        <strain evidence="3">cv. Jingnong 6</strain>
    </source>
</reference>
<feature type="region of interest" description="Disordered" evidence="1">
    <location>
        <begin position="88"/>
        <end position="108"/>
    </location>
</feature>
<name>A0A0L9T7U1_PHAAN</name>
<protein>
    <submittedName>
        <fullName evidence="2">Uncharacterized protein</fullName>
    </submittedName>
</protein>
<dbReference type="Proteomes" id="UP000053144">
    <property type="component" value="Unassembled WGS sequence"/>
</dbReference>
<evidence type="ECO:0000256" key="1">
    <source>
        <dbReference type="SAM" id="MobiDB-lite"/>
    </source>
</evidence>
<evidence type="ECO:0000313" key="3">
    <source>
        <dbReference type="Proteomes" id="UP000053144"/>
    </source>
</evidence>
<sequence>MNHVALPQTVVTLNPKLPSLPQEVATMTTARALSYSTIVASEFKSLVSATATHLYQPRAVTDNTLYHLLRTNDYPNTIEASTETLQDKTHNKTLFGSNRKNTSSPPSTTILAMDHHHGSLAVNHNKA</sequence>
<dbReference type="Gramene" id="KOM26657">
    <property type="protein sequence ID" value="KOM26657"/>
    <property type="gene ID" value="LR48_Vigan304s000400"/>
</dbReference>
<proteinExistence type="predicted"/>
<feature type="compositionally biased region" description="Polar residues" evidence="1">
    <location>
        <begin position="92"/>
        <end position="108"/>
    </location>
</feature>